<reference evidence="1" key="1">
    <citation type="submission" date="2020-09" db="EMBL/GenBank/DDBJ databases">
        <title>Genome-Enabled Discovery of Anthraquinone Biosynthesis in Senna tora.</title>
        <authorList>
            <person name="Kang S.-H."/>
            <person name="Pandey R.P."/>
            <person name="Lee C.-M."/>
            <person name="Sim J.-S."/>
            <person name="Jeong J.-T."/>
            <person name="Choi B.-S."/>
            <person name="Jung M."/>
            <person name="Ginzburg D."/>
            <person name="Zhao K."/>
            <person name="Won S.Y."/>
            <person name="Oh T.-J."/>
            <person name="Yu Y."/>
            <person name="Kim N.-H."/>
            <person name="Lee O.R."/>
            <person name="Lee T.-H."/>
            <person name="Bashyal P."/>
            <person name="Kim T.-S."/>
            <person name="Lee W.-H."/>
            <person name="Kawkins C."/>
            <person name="Kim C.-K."/>
            <person name="Kim J.S."/>
            <person name="Ahn B.O."/>
            <person name="Rhee S.Y."/>
            <person name="Sohng J.K."/>
        </authorList>
    </citation>
    <scope>NUCLEOTIDE SEQUENCE</scope>
    <source>
        <tissue evidence="1">Leaf</tissue>
    </source>
</reference>
<protein>
    <submittedName>
        <fullName evidence="1">Uncharacterized protein</fullName>
    </submittedName>
</protein>
<evidence type="ECO:0000313" key="1">
    <source>
        <dbReference type="EMBL" id="KAF7812135.1"/>
    </source>
</evidence>
<organism evidence="1 2">
    <name type="scientific">Senna tora</name>
    <dbReference type="NCBI Taxonomy" id="362788"/>
    <lineage>
        <taxon>Eukaryota</taxon>
        <taxon>Viridiplantae</taxon>
        <taxon>Streptophyta</taxon>
        <taxon>Embryophyta</taxon>
        <taxon>Tracheophyta</taxon>
        <taxon>Spermatophyta</taxon>
        <taxon>Magnoliopsida</taxon>
        <taxon>eudicotyledons</taxon>
        <taxon>Gunneridae</taxon>
        <taxon>Pentapetalae</taxon>
        <taxon>rosids</taxon>
        <taxon>fabids</taxon>
        <taxon>Fabales</taxon>
        <taxon>Fabaceae</taxon>
        <taxon>Caesalpinioideae</taxon>
        <taxon>Cassia clade</taxon>
        <taxon>Senna</taxon>
    </lineage>
</organism>
<proteinExistence type="predicted"/>
<keyword evidence="2" id="KW-1185">Reference proteome</keyword>
<evidence type="ECO:0000313" key="2">
    <source>
        <dbReference type="Proteomes" id="UP000634136"/>
    </source>
</evidence>
<sequence>MGLANVVLDAAFGCPSEFSYDFDRFLLLLGSGPPIDSVAGSTAIESTNDVDKDFFADLTHLLNQSTLNKTPKFTVPTCCGRSAKVDASVPGCTKSKQVKECK</sequence>
<accession>A0A834W6T0</accession>
<dbReference type="EMBL" id="JAAIUW010000010">
    <property type="protein sequence ID" value="KAF7812135.1"/>
    <property type="molecule type" value="Genomic_DNA"/>
</dbReference>
<name>A0A834W6T0_9FABA</name>
<dbReference type="Proteomes" id="UP000634136">
    <property type="component" value="Unassembled WGS sequence"/>
</dbReference>
<dbReference type="AlphaFoldDB" id="A0A834W6T0"/>
<gene>
    <name evidence="1" type="ORF">G2W53_033111</name>
</gene>
<comment type="caution">
    <text evidence="1">The sequence shown here is derived from an EMBL/GenBank/DDBJ whole genome shotgun (WGS) entry which is preliminary data.</text>
</comment>